<keyword evidence="6" id="KW-0736">Signalosome</keyword>
<evidence type="ECO:0000313" key="12">
    <source>
        <dbReference type="Proteomes" id="UP001301769"/>
    </source>
</evidence>
<dbReference type="InterPro" id="IPR045135">
    <property type="entry name" value="Rpn7_N"/>
</dbReference>
<keyword evidence="12" id="KW-1185">Reference proteome</keyword>
<dbReference type="PANTHER" id="PTHR14145:SF2">
    <property type="entry name" value="COP9 SIGNALOSOME COMPLEX SUBUNIT 1"/>
    <property type="match status" value="1"/>
</dbReference>
<dbReference type="Pfam" id="PF10602">
    <property type="entry name" value="RPN7"/>
    <property type="match status" value="1"/>
</dbReference>
<dbReference type="SUPFAM" id="SSF46785">
    <property type="entry name" value="Winged helix' DNA-binding domain"/>
    <property type="match status" value="1"/>
</dbReference>
<evidence type="ECO:0000256" key="9">
    <source>
        <dbReference type="SAM" id="MobiDB-lite"/>
    </source>
</evidence>
<proteinExistence type="inferred from homology"/>
<dbReference type="InterPro" id="IPR019585">
    <property type="entry name" value="Rpn7/CSN1"/>
</dbReference>
<dbReference type="Proteomes" id="UP001301769">
    <property type="component" value="Unassembled WGS sequence"/>
</dbReference>
<evidence type="ECO:0000256" key="1">
    <source>
        <dbReference type="ARBA" id="ARBA00004123"/>
    </source>
</evidence>
<dbReference type="FunFam" id="1.25.40.570:FF:000022">
    <property type="entry name" value="COP9 signalosome complex subunit 1"/>
    <property type="match status" value="1"/>
</dbReference>
<evidence type="ECO:0000313" key="11">
    <source>
        <dbReference type="EMBL" id="KAK4214514.1"/>
    </source>
</evidence>
<feature type="domain" description="PCI" evidence="10">
    <location>
        <begin position="222"/>
        <end position="393"/>
    </location>
</feature>
<evidence type="ECO:0000256" key="2">
    <source>
        <dbReference type="ARBA" id="ARBA00004496"/>
    </source>
</evidence>
<dbReference type="Pfam" id="PF01399">
    <property type="entry name" value="PCI"/>
    <property type="match status" value="1"/>
</dbReference>
<evidence type="ECO:0000256" key="7">
    <source>
        <dbReference type="ARBA" id="ARBA00023242"/>
    </source>
</evidence>
<dbReference type="PANTHER" id="PTHR14145">
    <property type="entry name" value="26S PROTESOME SUBUNIT 6"/>
    <property type="match status" value="1"/>
</dbReference>
<reference evidence="11" key="2">
    <citation type="submission" date="2023-05" db="EMBL/GenBank/DDBJ databases">
        <authorList>
            <consortium name="Lawrence Berkeley National Laboratory"/>
            <person name="Steindorff A."/>
            <person name="Hensen N."/>
            <person name="Bonometti L."/>
            <person name="Westerberg I."/>
            <person name="Brannstrom I.O."/>
            <person name="Guillou S."/>
            <person name="Cros-Aarteil S."/>
            <person name="Calhoun S."/>
            <person name="Haridas S."/>
            <person name="Kuo A."/>
            <person name="Mondo S."/>
            <person name="Pangilinan J."/>
            <person name="Riley R."/>
            <person name="Labutti K."/>
            <person name="Andreopoulos B."/>
            <person name="Lipzen A."/>
            <person name="Chen C."/>
            <person name="Yanf M."/>
            <person name="Daum C."/>
            <person name="Ng V."/>
            <person name="Clum A."/>
            <person name="Ohm R."/>
            <person name="Martin F."/>
            <person name="Silar P."/>
            <person name="Natvig D."/>
            <person name="Lalanne C."/>
            <person name="Gautier V."/>
            <person name="Ament-Velasquez S.L."/>
            <person name="Kruys A."/>
            <person name="Hutchinson M.I."/>
            <person name="Powell A.J."/>
            <person name="Barry K."/>
            <person name="Miller A.N."/>
            <person name="Grigoriev I.V."/>
            <person name="Debuchy R."/>
            <person name="Gladieux P."/>
            <person name="Thoren M.H."/>
            <person name="Johannesson H."/>
        </authorList>
    </citation>
    <scope>NUCLEOTIDE SEQUENCE</scope>
    <source>
        <strain evidence="11">PSN293</strain>
    </source>
</reference>
<comment type="subunit">
    <text evidence="4">Component of the COP9 signalosome (CSN) complex.</text>
</comment>
<dbReference type="Gene3D" id="1.25.40.570">
    <property type="match status" value="1"/>
</dbReference>
<dbReference type="InterPro" id="IPR036390">
    <property type="entry name" value="WH_DNA-bd_sf"/>
</dbReference>
<comment type="caution">
    <text evidence="11">The sequence shown here is derived from an EMBL/GenBank/DDBJ whole genome shotgun (WGS) entry which is preliminary data.</text>
</comment>
<dbReference type="GO" id="GO:0005737">
    <property type="term" value="C:cytoplasm"/>
    <property type="evidence" value="ECO:0007669"/>
    <property type="project" value="UniProtKB-SubCell"/>
</dbReference>
<sequence>MADPMMIYFTAVDNHGGIIVQGTPKFDLDLYIQNYKGRTRFDRLFLIGRSSVALCVDALKAAVAEAKRGRDVGRYREAVESLRLAAPNEPEATFDQAWIDVTETSNRNETHRLTTELKGYKNNLVKESIRMGNEDLGKHLESIGDLNGAGDSFNKMRPDVITPKQIMDVGKHLVRVSLQRREWSLTMAHLNKMGGVQLPDDDHTLQTYIKVAQGIAFLGQERFQEAAMSFLQADSEVGSSNYNEIASPNDVAVYGGLLALASMDRDSLQEKVLDNASFRTFLEREPHIRRAVTQFVNGRYSACIATIEEYRTDYMLDIYLQRHLPKIYGAIRSKCIIQYLIPFSRVKLDTMQAAFGTSEKPIEGELVDMIKAGTLDARINTIDGLVTVATPNPRLKMQREALETAQNYEKQAIDRLRRMGIAAADLEYKGQRRGGSVSNLMNSGPSFQTELSFDESMG</sequence>
<reference evidence="11" key="1">
    <citation type="journal article" date="2023" name="Mol. Phylogenet. Evol.">
        <title>Genome-scale phylogeny and comparative genomics of the fungal order Sordariales.</title>
        <authorList>
            <person name="Hensen N."/>
            <person name="Bonometti L."/>
            <person name="Westerberg I."/>
            <person name="Brannstrom I.O."/>
            <person name="Guillou S."/>
            <person name="Cros-Aarteil S."/>
            <person name="Calhoun S."/>
            <person name="Haridas S."/>
            <person name="Kuo A."/>
            <person name="Mondo S."/>
            <person name="Pangilinan J."/>
            <person name="Riley R."/>
            <person name="LaButti K."/>
            <person name="Andreopoulos B."/>
            <person name="Lipzen A."/>
            <person name="Chen C."/>
            <person name="Yan M."/>
            <person name="Daum C."/>
            <person name="Ng V."/>
            <person name="Clum A."/>
            <person name="Steindorff A."/>
            <person name="Ohm R.A."/>
            <person name="Martin F."/>
            <person name="Silar P."/>
            <person name="Natvig D.O."/>
            <person name="Lalanne C."/>
            <person name="Gautier V."/>
            <person name="Ament-Velasquez S.L."/>
            <person name="Kruys A."/>
            <person name="Hutchinson M.I."/>
            <person name="Powell A.J."/>
            <person name="Barry K."/>
            <person name="Miller A.N."/>
            <person name="Grigoriev I.V."/>
            <person name="Debuchy R."/>
            <person name="Gladieux P."/>
            <person name="Hiltunen Thoren M."/>
            <person name="Johannesson H."/>
        </authorList>
    </citation>
    <scope>NUCLEOTIDE SEQUENCE</scope>
    <source>
        <strain evidence="11">PSN293</strain>
    </source>
</reference>
<feature type="compositionally biased region" description="Polar residues" evidence="9">
    <location>
        <begin position="436"/>
        <end position="451"/>
    </location>
</feature>
<comment type="subcellular location">
    <subcellularLocation>
        <location evidence="2">Cytoplasm</location>
    </subcellularLocation>
    <subcellularLocation>
        <location evidence="1">Nucleus</location>
    </subcellularLocation>
</comment>
<comment type="similarity">
    <text evidence="3">Belongs to the CSN1 family.</text>
</comment>
<feature type="region of interest" description="Disordered" evidence="9">
    <location>
        <begin position="433"/>
        <end position="458"/>
    </location>
</feature>
<dbReference type="InterPro" id="IPR000717">
    <property type="entry name" value="PCI_dom"/>
</dbReference>
<organism evidence="11 12">
    <name type="scientific">Rhypophila decipiens</name>
    <dbReference type="NCBI Taxonomy" id="261697"/>
    <lineage>
        <taxon>Eukaryota</taxon>
        <taxon>Fungi</taxon>
        <taxon>Dikarya</taxon>
        <taxon>Ascomycota</taxon>
        <taxon>Pezizomycotina</taxon>
        <taxon>Sordariomycetes</taxon>
        <taxon>Sordariomycetidae</taxon>
        <taxon>Sordariales</taxon>
        <taxon>Naviculisporaceae</taxon>
        <taxon>Rhypophila</taxon>
    </lineage>
</organism>
<dbReference type="SMART" id="SM00088">
    <property type="entry name" value="PINT"/>
    <property type="match status" value="1"/>
</dbReference>
<protein>
    <recommendedName>
        <fullName evidence="8">COP9 signalosome complex subunit 1</fullName>
    </recommendedName>
</protein>
<dbReference type="PROSITE" id="PS50250">
    <property type="entry name" value="PCI"/>
    <property type="match status" value="1"/>
</dbReference>
<keyword evidence="5" id="KW-0963">Cytoplasm</keyword>
<evidence type="ECO:0000256" key="4">
    <source>
        <dbReference type="ARBA" id="ARBA00011098"/>
    </source>
</evidence>
<keyword evidence="7" id="KW-0539">Nucleus</keyword>
<gene>
    <name evidence="11" type="ORF">QBC37DRAFT_148139</name>
</gene>
<name>A0AAN6Y8Q0_9PEZI</name>
<evidence type="ECO:0000256" key="5">
    <source>
        <dbReference type="ARBA" id="ARBA00022490"/>
    </source>
</evidence>
<accession>A0AAN6Y8Q0</accession>
<dbReference type="AlphaFoldDB" id="A0AAN6Y8Q0"/>
<evidence type="ECO:0000256" key="8">
    <source>
        <dbReference type="ARBA" id="ARBA00067814"/>
    </source>
</evidence>
<evidence type="ECO:0000259" key="10">
    <source>
        <dbReference type="PROSITE" id="PS50250"/>
    </source>
</evidence>
<dbReference type="EMBL" id="MU858092">
    <property type="protein sequence ID" value="KAK4214514.1"/>
    <property type="molecule type" value="Genomic_DNA"/>
</dbReference>
<evidence type="ECO:0000256" key="6">
    <source>
        <dbReference type="ARBA" id="ARBA00022790"/>
    </source>
</evidence>
<evidence type="ECO:0000256" key="3">
    <source>
        <dbReference type="ARBA" id="ARBA00008793"/>
    </source>
</evidence>
<dbReference type="GO" id="GO:0008180">
    <property type="term" value="C:COP9 signalosome"/>
    <property type="evidence" value="ECO:0007669"/>
    <property type="project" value="UniProtKB-KW"/>
</dbReference>